<evidence type="ECO:0000256" key="1">
    <source>
        <dbReference type="SAM" id="SignalP"/>
    </source>
</evidence>
<sequence length="176" mass="18384">MLFLASLLAFIVPASADTASTAGSSPDLCADVYLGEDGAPVHDSTGGTLSRHCEWTGPDAPRLDGDVCCELDTSGARCSLPNARGECEFGDLYWCEYGEANSLGGVVCYQPLPDACEAGYCVAPTDDPTPTGEPIEAMCCGAGGCFPAKASEHCEGEFLWCRWGISNTDGTVECFD</sequence>
<name>A0A2S9XC74_9BACT</name>
<organism evidence="2 3">
    <name type="scientific">Enhygromyxa salina</name>
    <dbReference type="NCBI Taxonomy" id="215803"/>
    <lineage>
        <taxon>Bacteria</taxon>
        <taxon>Pseudomonadati</taxon>
        <taxon>Myxococcota</taxon>
        <taxon>Polyangia</taxon>
        <taxon>Nannocystales</taxon>
        <taxon>Nannocystaceae</taxon>
        <taxon>Enhygromyxa</taxon>
    </lineage>
</organism>
<feature type="signal peptide" evidence="1">
    <location>
        <begin position="1"/>
        <end position="16"/>
    </location>
</feature>
<dbReference type="Proteomes" id="UP000237968">
    <property type="component" value="Unassembled WGS sequence"/>
</dbReference>
<gene>
    <name evidence="2" type="ORF">ENSA5_64770</name>
</gene>
<keyword evidence="1" id="KW-0732">Signal</keyword>
<keyword evidence="3" id="KW-1185">Reference proteome</keyword>
<reference evidence="2 3" key="1">
    <citation type="submission" date="2018-03" db="EMBL/GenBank/DDBJ databases">
        <title>Draft Genome Sequences of the Obligatory Marine Myxobacteria Enhygromyxa salina SWB005.</title>
        <authorList>
            <person name="Poehlein A."/>
            <person name="Moghaddam J.A."/>
            <person name="Harms H."/>
            <person name="Alanjari M."/>
            <person name="Koenig G.M."/>
            <person name="Daniel R."/>
            <person name="Schaeberle T.F."/>
        </authorList>
    </citation>
    <scope>NUCLEOTIDE SEQUENCE [LARGE SCALE GENOMIC DNA]</scope>
    <source>
        <strain evidence="2 3">SWB005</strain>
    </source>
</reference>
<comment type="caution">
    <text evidence="2">The sequence shown here is derived from an EMBL/GenBank/DDBJ whole genome shotgun (WGS) entry which is preliminary data.</text>
</comment>
<evidence type="ECO:0000313" key="3">
    <source>
        <dbReference type="Proteomes" id="UP000237968"/>
    </source>
</evidence>
<dbReference type="AlphaFoldDB" id="A0A2S9XC74"/>
<accession>A0A2S9XC74</accession>
<proteinExistence type="predicted"/>
<dbReference type="EMBL" id="PVNK01000281">
    <property type="protein sequence ID" value="PRP90463.1"/>
    <property type="molecule type" value="Genomic_DNA"/>
</dbReference>
<feature type="chain" id="PRO_5015599011" evidence="1">
    <location>
        <begin position="17"/>
        <end position="176"/>
    </location>
</feature>
<protein>
    <submittedName>
        <fullName evidence="2">Uncharacterized protein</fullName>
    </submittedName>
</protein>
<evidence type="ECO:0000313" key="2">
    <source>
        <dbReference type="EMBL" id="PRP90463.1"/>
    </source>
</evidence>